<dbReference type="Proteomes" id="UP000286931">
    <property type="component" value="Unassembled WGS sequence"/>
</dbReference>
<evidence type="ECO:0000313" key="2">
    <source>
        <dbReference type="Proteomes" id="UP000286931"/>
    </source>
</evidence>
<gene>
    <name evidence="1" type="ORF">EHYA_06437</name>
</gene>
<accession>A0A401YVY0</accession>
<evidence type="ECO:0000313" key="1">
    <source>
        <dbReference type="EMBL" id="GCD98726.1"/>
    </source>
</evidence>
<proteinExistence type="predicted"/>
<reference evidence="1 2" key="1">
    <citation type="submission" date="2018-12" db="EMBL/GenBank/DDBJ databases">
        <title>Draft genome sequence of Embleya hyalina NBRC 13850T.</title>
        <authorList>
            <person name="Komaki H."/>
            <person name="Hosoyama A."/>
            <person name="Kimura A."/>
            <person name="Ichikawa N."/>
            <person name="Tamura T."/>
        </authorList>
    </citation>
    <scope>NUCLEOTIDE SEQUENCE [LARGE SCALE GENOMIC DNA]</scope>
    <source>
        <strain evidence="1 2">NBRC 13850</strain>
    </source>
</reference>
<comment type="caution">
    <text evidence="1">The sequence shown here is derived from an EMBL/GenBank/DDBJ whole genome shotgun (WGS) entry which is preliminary data.</text>
</comment>
<evidence type="ECO:0008006" key="3">
    <source>
        <dbReference type="Google" id="ProtNLM"/>
    </source>
</evidence>
<keyword evidence="2" id="KW-1185">Reference proteome</keyword>
<sequence>MRFAPWGWTVFETRGMRRIWGGDGDSGLGSHDALLKDARLSVSARGLAVYLLLLPDGARPDPRVLGSRPGESVASIAGYLAELAEAGYLTRVAAGRDARGGALEQVRLAANPGEHAAAAGRVFRWPVPGPVGAG</sequence>
<dbReference type="EMBL" id="BIFH01000029">
    <property type="protein sequence ID" value="GCD98726.1"/>
    <property type="molecule type" value="Genomic_DNA"/>
</dbReference>
<dbReference type="AlphaFoldDB" id="A0A401YVY0"/>
<organism evidence="1 2">
    <name type="scientific">Embleya hyalina</name>
    <dbReference type="NCBI Taxonomy" id="516124"/>
    <lineage>
        <taxon>Bacteria</taxon>
        <taxon>Bacillati</taxon>
        <taxon>Actinomycetota</taxon>
        <taxon>Actinomycetes</taxon>
        <taxon>Kitasatosporales</taxon>
        <taxon>Streptomycetaceae</taxon>
        <taxon>Embleya</taxon>
    </lineage>
</organism>
<name>A0A401YVY0_9ACTN</name>
<protein>
    <recommendedName>
        <fullName evidence="3">DNA-binding protein</fullName>
    </recommendedName>
</protein>